<dbReference type="RefSeq" id="WP_085217347.1">
    <property type="nucleotide sequence ID" value="NZ_LT840185.1"/>
</dbReference>
<dbReference type="PROSITE" id="PS51257">
    <property type="entry name" value="PROKAR_LIPOPROTEIN"/>
    <property type="match status" value="1"/>
</dbReference>
<evidence type="ECO:0000313" key="2">
    <source>
        <dbReference type="Proteomes" id="UP000192934"/>
    </source>
</evidence>
<organism evidence="1 2">
    <name type="scientific">Allosphingosinicella indica</name>
    <dbReference type="NCBI Taxonomy" id="941907"/>
    <lineage>
        <taxon>Bacteria</taxon>
        <taxon>Pseudomonadati</taxon>
        <taxon>Pseudomonadota</taxon>
        <taxon>Alphaproteobacteria</taxon>
        <taxon>Sphingomonadales</taxon>
        <taxon>Sphingomonadaceae</taxon>
        <taxon>Allosphingosinicella</taxon>
    </lineage>
</organism>
<protein>
    <recommendedName>
        <fullName evidence="3">Lipoprotein</fullName>
    </recommendedName>
</protein>
<sequence length="103" mass="11156">MRTMLFLAPFVLIAGCAKPLEGRVAEQLVAGGLSEPVARCMAQRWTDRLSVLQLRRIAATADAMKNAEGRITLARFVTAIQQMDDPEIKVVVTRSAAICALTA</sequence>
<dbReference type="AlphaFoldDB" id="A0A1X7G0H4"/>
<reference evidence="2" key="1">
    <citation type="submission" date="2017-04" db="EMBL/GenBank/DDBJ databases">
        <authorList>
            <person name="Varghese N."/>
            <person name="Submissions S."/>
        </authorList>
    </citation>
    <scope>NUCLEOTIDE SEQUENCE [LARGE SCALE GENOMIC DNA]</scope>
    <source>
        <strain evidence="2">Dd16</strain>
    </source>
</reference>
<keyword evidence="2" id="KW-1185">Reference proteome</keyword>
<dbReference type="EMBL" id="LT840185">
    <property type="protein sequence ID" value="SMF61487.1"/>
    <property type="molecule type" value="Genomic_DNA"/>
</dbReference>
<accession>A0A1X7G0H4</accession>
<proteinExistence type="predicted"/>
<evidence type="ECO:0000313" key="1">
    <source>
        <dbReference type="EMBL" id="SMF61487.1"/>
    </source>
</evidence>
<name>A0A1X7G0H4_9SPHN</name>
<dbReference type="Proteomes" id="UP000192934">
    <property type="component" value="Chromosome I"/>
</dbReference>
<gene>
    <name evidence="1" type="ORF">SAMN06295910_0477</name>
</gene>
<evidence type="ECO:0008006" key="3">
    <source>
        <dbReference type="Google" id="ProtNLM"/>
    </source>
</evidence>
<dbReference type="OrthoDB" id="7409816at2"/>